<protein>
    <submittedName>
        <fullName evidence="2">Uncharacterized protein</fullName>
    </submittedName>
</protein>
<organism evidence="2 3">
    <name type="scientific">Protopolystoma xenopodis</name>
    <dbReference type="NCBI Taxonomy" id="117903"/>
    <lineage>
        <taxon>Eukaryota</taxon>
        <taxon>Metazoa</taxon>
        <taxon>Spiralia</taxon>
        <taxon>Lophotrochozoa</taxon>
        <taxon>Platyhelminthes</taxon>
        <taxon>Monogenea</taxon>
        <taxon>Polyopisthocotylea</taxon>
        <taxon>Polystomatidea</taxon>
        <taxon>Polystomatidae</taxon>
        <taxon>Protopolystoma</taxon>
    </lineage>
</organism>
<dbReference type="EMBL" id="CAAALY010095806">
    <property type="protein sequence ID" value="VEL28541.1"/>
    <property type="molecule type" value="Genomic_DNA"/>
</dbReference>
<evidence type="ECO:0000313" key="2">
    <source>
        <dbReference type="EMBL" id="VEL28541.1"/>
    </source>
</evidence>
<dbReference type="AlphaFoldDB" id="A0A3S5A5Y2"/>
<gene>
    <name evidence="2" type="ORF">PXEA_LOCUS21981</name>
</gene>
<dbReference type="Proteomes" id="UP000784294">
    <property type="component" value="Unassembled WGS sequence"/>
</dbReference>
<reference evidence="2" key="1">
    <citation type="submission" date="2018-11" db="EMBL/GenBank/DDBJ databases">
        <authorList>
            <consortium name="Pathogen Informatics"/>
        </authorList>
    </citation>
    <scope>NUCLEOTIDE SEQUENCE</scope>
</reference>
<feature type="compositionally biased region" description="Polar residues" evidence="1">
    <location>
        <begin position="118"/>
        <end position="128"/>
    </location>
</feature>
<evidence type="ECO:0000313" key="3">
    <source>
        <dbReference type="Proteomes" id="UP000784294"/>
    </source>
</evidence>
<accession>A0A3S5A5Y2</accession>
<sequence>MVPDSIRYCQLLPNDSGRFWLVRVPTWQPVSPTIPCECIRLPVCLANRRLARLSVVGLCWCGSVCTTLLTPSRTADQQARNGQPPSQQYNTRSPLLRCSREQLAGRPEKVRRALPNRPQFSPQPRKQTTFHVSAKISTLFLTRPRLCRSQSPTLDMMQLPLFSASPNRTSSPADRS</sequence>
<evidence type="ECO:0000256" key="1">
    <source>
        <dbReference type="SAM" id="MobiDB-lite"/>
    </source>
</evidence>
<proteinExistence type="predicted"/>
<name>A0A3S5A5Y2_9PLAT</name>
<feature type="region of interest" description="Disordered" evidence="1">
    <location>
        <begin position="106"/>
        <end position="128"/>
    </location>
</feature>
<keyword evidence="3" id="KW-1185">Reference proteome</keyword>
<comment type="caution">
    <text evidence="2">The sequence shown here is derived from an EMBL/GenBank/DDBJ whole genome shotgun (WGS) entry which is preliminary data.</text>
</comment>